<proteinExistence type="predicted"/>
<organism evidence="1 2">
    <name type="scientific">Cetraspora pellucida</name>
    <dbReference type="NCBI Taxonomy" id="1433469"/>
    <lineage>
        <taxon>Eukaryota</taxon>
        <taxon>Fungi</taxon>
        <taxon>Fungi incertae sedis</taxon>
        <taxon>Mucoromycota</taxon>
        <taxon>Glomeromycotina</taxon>
        <taxon>Glomeromycetes</taxon>
        <taxon>Diversisporales</taxon>
        <taxon>Gigasporaceae</taxon>
        <taxon>Cetraspora</taxon>
    </lineage>
</organism>
<dbReference type="EMBL" id="CAJVQA010001937">
    <property type="protein sequence ID" value="CAG8531456.1"/>
    <property type="molecule type" value="Genomic_DNA"/>
</dbReference>
<gene>
    <name evidence="1" type="ORF">CPELLU_LOCUS3864</name>
</gene>
<reference evidence="1" key="1">
    <citation type="submission" date="2021-06" db="EMBL/GenBank/DDBJ databases">
        <authorList>
            <person name="Kallberg Y."/>
            <person name="Tangrot J."/>
            <person name="Rosling A."/>
        </authorList>
    </citation>
    <scope>NUCLEOTIDE SEQUENCE</scope>
    <source>
        <strain evidence="1">FL966</strain>
    </source>
</reference>
<name>A0A9N9FG89_9GLOM</name>
<evidence type="ECO:0000313" key="2">
    <source>
        <dbReference type="Proteomes" id="UP000789759"/>
    </source>
</evidence>
<accession>A0A9N9FG89</accession>
<protein>
    <submittedName>
        <fullName evidence="1">65_t:CDS:1</fullName>
    </submittedName>
</protein>
<dbReference type="AlphaFoldDB" id="A0A9N9FG89"/>
<sequence>MKNHEICVLPFKVKPDQSDRSVIWRERTGLTPFILKQEAKNFHMPSFIHYMMKSSDT</sequence>
<keyword evidence="2" id="KW-1185">Reference proteome</keyword>
<evidence type="ECO:0000313" key="1">
    <source>
        <dbReference type="EMBL" id="CAG8531456.1"/>
    </source>
</evidence>
<comment type="caution">
    <text evidence="1">The sequence shown here is derived from an EMBL/GenBank/DDBJ whole genome shotgun (WGS) entry which is preliminary data.</text>
</comment>
<dbReference type="Proteomes" id="UP000789759">
    <property type="component" value="Unassembled WGS sequence"/>
</dbReference>